<gene>
    <name evidence="2" type="ORF">HG542_14525</name>
</gene>
<evidence type="ECO:0000313" key="2">
    <source>
        <dbReference type="EMBL" id="NVK78877.1"/>
    </source>
</evidence>
<dbReference type="PANTHER" id="PTHR35908:SF1">
    <property type="entry name" value="CONSERVED PROTEIN"/>
    <property type="match status" value="1"/>
</dbReference>
<feature type="domain" description="Glyoxalase-like" evidence="1">
    <location>
        <begin position="7"/>
        <end position="148"/>
    </location>
</feature>
<dbReference type="InterPro" id="IPR041581">
    <property type="entry name" value="Glyoxalase_6"/>
</dbReference>
<dbReference type="SUPFAM" id="SSF54593">
    <property type="entry name" value="Glyoxalase/Bleomycin resistance protein/Dihydroxybiphenyl dioxygenase"/>
    <property type="match status" value="1"/>
</dbReference>
<sequence length="149" mass="16374">MAVHWKLVVDCADPLRLTAFWAEALGYETEDNSVLIERLLGMGAIGDELLTVIDGRKAWIHAAAVRHPGDPVDASTGIGLGRRILFQTVPEPKQGKNRLHMDLHVGPEKRADEVKRLERLGARVLHVVDEPGGSHVTMADPEGNEFCVQ</sequence>
<organism evidence="2 3">
    <name type="scientific">Streptomyces morookaense</name>
    <name type="common">Streptoverticillium morookaense</name>
    <dbReference type="NCBI Taxonomy" id="1970"/>
    <lineage>
        <taxon>Bacteria</taxon>
        <taxon>Bacillati</taxon>
        <taxon>Actinomycetota</taxon>
        <taxon>Actinomycetes</taxon>
        <taxon>Kitasatosporales</taxon>
        <taxon>Streptomycetaceae</taxon>
        <taxon>Streptomyces</taxon>
    </lineage>
</organism>
<evidence type="ECO:0000259" key="1">
    <source>
        <dbReference type="Pfam" id="PF18029"/>
    </source>
</evidence>
<protein>
    <submittedName>
        <fullName evidence="2">VOC family protein</fullName>
    </submittedName>
</protein>
<evidence type="ECO:0000313" key="3">
    <source>
        <dbReference type="Proteomes" id="UP000587462"/>
    </source>
</evidence>
<name>A0A7Y7B4K4_STRMO</name>
<dbReference type="RefSeq" id="WP_171081406.1">
    <property type="nucleotide sequence ID" value="NZ_BNBU01000006.1"/>
</dbReference>
<accession>A0A7Y7B4K4</accession>
<dbReference type="Proteomes" id="UP000587462">
    <property type="component" value="Unassembled WGS sequence"/>
</dbReference>
<keyword evidence="3" id="KW-1185">Reference proteome</keyword>
<dbReference type="InterPro" id="IPR029068">
    <property type="entry name" value="Glyas_Bleomycin-R_OHBP_Dase"/>
</dbReference>
<comment type="caution">
    <text evidence="2">The sequence shown here is derived from an EMBL/GenBank/DDBJ whole genome shotgun (WGS) entry which is preliminary data.</text>
</comment>
<dbReference type="Gene3D" id="3.10.180.10">
    <property type="entry name" value="2,3-Dihydroxybiphenyl 1,2-Dioxygenase, domain 1"/>
    <property type="match status" value="1"/>
</dbReference>
<dbReference type="Pfam" id="PF18029">
    <property type="entry name" value="Glyoxalase_6"/>
    <property type="match status" value="1"/>
</dbReference>
<proteinExistence type="predicted"/>
<dbReference type="EMBL" id="JABBXF010000030">
    <property type="protein sequence ID" value="NVK78877.1"/>
    <property type="molecule type" value="Genomic_DNA"/>
</dbReference>
<reference evidence="2 3" key="1">
    <citation type="submission" date="2020-04" db="EMBL/GenBank/DDBJ databases">
        <title>Draft Genome Sequence of Streptomyces morookaense DSM 40503, an 8-azaguanine-producing strain.</title>
        <authorList>
            <person name="Qi J."/>
            <person name="Gao J.-M."/>
        </authorList>
    </citation>
    <scope>NUCLEOTIDE SEQUENCE [LARGE SCALE GENOMIC DNA]</scope>
    <source>
        <strain evidence="2 3">DSM 40503</strain>
    </source>
</reference>
<dbReference type="AlphaFoldDB" id="A0A7Y7B4K4"/>
<dbReference type="PANTHER" id="PTHR35908">
    <property type="entry name" value="HYPOTHETICAL FUSION PROTEIN"/>
    <property type="match status" value="1"/>
</dbReference>